<gene>
    <name evidence="2" type="ORF">DJ010_18255</name>
</gene>
<dbReference type="Pfam" id="PF13577">
    <property type="entry name" value="SnoaL_4"/>
    <property type="match status" value="1"/>
</dbReference>
<evidence type="ECO:0000259" key="1">
    <source>
        <dbReference type="Pfam" id="PF13577"/>
    </source>
</evidence>
<dbReference type="Gene3D" id="3.10.450.50">
    <property type="match status" value="1"/>
</dbReference>
<dbReference type="SUPFAM" id="SSF54427">
    <property type="entry name" value="NTF2-like"/>
    <property type="match status" value="1"/>
</dbReference>
<dbReference type="OrthoDB" id="1492465at2"/>
<accession>A0A316TAW7</accession>
<proteinExistence type="predicted"/>
<keyword evidence="3" id="KW-1185">Reference proteome</keyword>
<dbReference type="Proteomes" id="UP000245507">
    <property type="component" value="Unassembled WGS sequence"/>
</dbReference>
<feature type="domain" description="SnoaL-like" evidence="1">
    <location>
        <begin position="4"/>
        <end position="134"/>
    </location>
</feature>
<organism evidence="2 3">
    <name type="scientific">Nocardioides silvaticus</name>
    <dbReference type="NCBI Taxonomy" id="2201891"/>
    <lineage>
        <taxon>Bacteria</taxon>
        <taxon>Bacillati</taxon>
        <taxon>Actinomycetota</taxon>
        <taxon>Actinomycetes</taxon>
        <taxon>Propionibacteriales</taxon>
        <taxon>Nocardioidaceae</taxon>
        <taxon>Nocardioides</taxon>
    </lineage>
</organism>
<dbReference type="InterPro" id="IPR037401">
    <property type="entry name" value="SnoaL-like"/>
</dbReference>
<comment type="caution">
    <text evidence="2">The sequence shown here is derived from an EMBL/GenBank/DDBJ whole genome shotgun (WGS) entry which is preliminary data.</text>
</comment>
<dbReference type="EMBL" id="QGDD01000009">
    <property type="protein sequence ID" value="PWN01493.1"/>
    <property type="molecule type" value="Genomic_DNA"/>
</dbReference>
<dbReference type="InterPro" id="IPR032710">
    <property type="entry name" value="NTF2-like_dom_sf"/>
</dbReference>
<dbReference type="AlphaFoldDB" id="A0A316TAW7"/>
<reference evidence="2 3" key="1">
    <citation type="submission" date="2018-05" db="EMBL/GenBank/DDBJ databases">
        <title>Nocardioides silvaticus genome.</title>
        <authorList>
            <person name="Li C."/>
            <person name="Wang G."/>
        </authorList>
    </citation>
    <scope>NUCLEOTIDE SEQUENCE [LARGE SCALE GENOMIC DNA]</scope>
    <source>
        <strain evidence="2 3">CCTCC AB 2018079</strain>
    </source>
</reference>
<evidence type="ECO:0000313" key="2">
    <source>
        <dbReference type="EMBL" id="PWN01493.1"/>
    </source>
</evidence>
<dbReference type="RefSeq" id="WP_109696414.1">
    <property type="nucleotide sequence ID" value="NZ_QGDD01000009.1"/>
</dbReference>
<protein>
    <submittedName>
        <fullName evidence="2">Nuclear transport factor 2 family protein</fullName>
    </submittedName>
</protein>
<evidence type="ECO:0000313" key="3">
    <source>
        <dbReference type="Proteomes" id="UP000245507"/>
    </source>
</evidence>
<name>A0A316TAW7_9ACTN</name>
<sequence>MTEAREVENLLYRYAEAIDAGDFSAVGELFRHGRICAAPDSPDQGPVTVAEGADAVAELYRSLVILYDDGTPRTQHVVTNAIVDVDEARGSATSRSSFTVFQATDDLPLQPIVLGSYQDTFHRLGGTWWFATRTMVLGPTGDVSRHLRG</sequence>